<dbReference type="EMBL" id="AP023354">
    <property type="protein sequence ID" value="BCJ32259.1"/>
    <property type="molecule type" value="Genomic_DNA"/>
</dbReference>
<evidence type="ECO:0000313" key="3">
    <source>
        <dbReference type="Proteomes" id="UP000680750"/>
    </source>
</evidence>
<reference evidence="2" key="1">
    <citation type="submission" date="2020-08" db="EMBL/GenBank/DDBJ databases">
        <title>Whole genome shotgun sequence of Actinocatenispora sera NBRC 101916.</title>
        <authorList>
            <person name="Komaki H."/>
            <person name="Tamura T."/>
        </authorList>
    </citation>
    <scope>NUCLEOTIDE SEQUENCE</scope>
    <source>
        <strain evidence="2">NBRC 101916</strain>
    </source>
</reference>
<dbReference type="Gene3D" id="3.90.550.10">
    <property type="entry name" value="Spore Coat Polysaccharide Biosynthesis Protein SpsA, Chain A"/>
    <property type="match status" value="1"/>
</dbReference>
<gene>
    <name evidence="2" type="ORF">Asera_63670</name>
</gene>
<keyword evidence="3" id="KW-1185">Reference proteome</keyword>
<name>A0A810LAB4_9ACTN</name>
<organism evidence="2 3">
    <name type="scientific">Actinocatenispora sera</name>
    <dbReference type="NCBI Taxonomy" id="390989"/>
    <lineage>
        <taxon>Bacteria</taxon>
        <taxon>Bacillati</taxon>
        <taxon>Actinomycetota</taxon>
        <taxon>Actinomycetes</taxon>
        <taxon>Micromonosporales</taxon>
        <taxon>Micromonosporaceae</taxon>
        <taxon>Actinocatenispora</taxon>
    </lineage>
</organism>
<dbReference type="InterPro" id="IPR001173">
    <property type="entry name" value="Glyco_trans_2-like"/>
</dbReference>
<dbReference type="InterPro" id="IPR029044">
    <property type="entry name" value="Nucleotide-diphossugar_trans"/>
</dbReference>
<proteinExistence type="predicted"/>
<dbReference type="PANTHER" id="PTHR43685:SF2">
    <property type="entry name" value="GLYCOSYLTRANSFERASE 2-LIKE DOMAIN-CONTAINING PROTEIN"/>
    <property type="match status" value="1"/>
</dbReference>
<dbReference type="SUPFAM" id="SSF53448">
    <property type="entry name" value="Nucleotide-diphospho-sugar transferases"/>
    <property type="match status" value="1"/>
</dbReference>
<feature type="domain" description="Glycosyltransferase 2-like" evidence="1">
    <location>
        <begin position="9"/>
        <end position="123"/>
    </location>
</feature>
<evidence type="ECO:0000313" key="2">
    <source>
        <dbReference type="EMBL" id="BCJ32259.1"/>
    </source>
</evidence>
<dbReference type="PANTHER" id="PTHR43685">
    <property type="entry name" value="GLYCOSYLTRANSFERASE"/>
    <property type="match status" value="1"/>
</dbReference>
<dbReference type="KEGG" id="aser:Asera_63670"/>
<dbReference type="AlphaFoldDB" id="A0A810LAB4"/>
<dbReference type="RefSeq" id="WP_030447253.1">
    <property type="nucleotide sequence ID" value="NZ_AP023354.1"/>
</dbReference>
<dbReference type="Pfam" id="PF00535">
    <property type="entry name" value="Glycos_transf_2"/>
    <property type="match status" value="1"/>
</dbReference>
<protein>
    <recommendedName>
        <fullName evidence="1">Glycosyltransferase 2-like domain-containing protein</fullName>
    </recommendedName>
</protein>
<accession>A0A810LAB4</accession>
<dbReference type="Proteomes" id="UP000680750">
    <property type="component" value="Chromosome"/>
</dbReference>
<sequence length="305" mass="32749">MTAAQPPVSVVIATCDRPGKLERAVRAVLAQDYAGSVQCLVVYDGVEVRPLAVDVPPGRELVHLANARTKGLPGGRNTGCDAATGELLAFCDDDDCWQPDKLRRQVEALRADPDGTAVTCGVRLAGPGIDRDRPGPTRPVTLDDLLADRIMEVHPSTLLVPRSTVAAAGPVDEDIPGGYAEDYEWLLRIAALGPIAVVPAPLVVVEWHGGSFFFGRWTTIVEALRYLLDRHPEFARSKHGTARIRGQIAFALAASGRRREALRELRTVARLNPAEKRIAATMPVLAGLVSGERVLALAQSRGRGV</sequence>
<dbReference type="CDD" id="cd00761">
    <property type="entry name" value="Glyco_tranf_GTA_type"/>
    <property type="match status" value="1"/>
</dbReference>
<evidence type="ECO:0000259" key="1">
    <source>
        <dbReference type="Pfam" id="PF00535"/>
    </source>
</evidence>
<dbReference type="InterPro" id="IPR050834">
    <property type="entry name" value="Glycosyltransf_2"/>
</dbReference>